<feature type="region of interest" description="Disordered" evidence="1">
    <location>
        <begin position="1"/>
        <end position="25"/>
    </location>
</feature>
<dbReference type="PANTHER" id="PTHR22771:SF4">
    <property type="entry name" value="CULLIN 7-RELATED"/>
    <property type="match status" value="1"/>
</dbReference>
<feature type="compositionally biased region" description="Polar residues" evidence="1">
    <location>
        <begin position="406"/>
        <end position="431"/>
    </location>
</feature>
<evidence type="ECO:0000313" key="4">
    <source>
        <dbReference type="Proteomes" id="UP001228049"/>
    </source>
</evidence>
<accession>A0AAD9FL88</accession>
<dbReference type="EMBL" id="JASDAP010000003">
    <property type="protein sequence ID" value="KAK1905331.1"/>
    <property type="molecule type" value="Genomic_DNA"/>
</dbReference>
<comment type="caution">
    <text evidence="3">The sequence shown here is derived from an EMBL/GenBank/DDBJ whole genome shotgun (WGS) entry which is preliminary data.</text>
</comment>
<evidence type="ECO:0000256" key="1">
    <source>
        <dbReference type="SAM" id="MobiDB-lite"/>
    </source>
</evidence>
<feature type="compositionally biased region" description="Polar residues" evidence="1">
    <location>
        <begin position="279"/>
        <end position="295"/>
    </location>
</feature>
<keyword evidence="4" id="KW-1185">Reference proteome</keyword>
<protein>
    <submittedName>
        <fullName evidence="3">Cullin-9</fullName>
    </submittedName>
</protein>
<dbReference type="InterPro" id="IPR045093">
    <property type="entry name" value="Cullin"/>
</dbReference>
<evidence type="ECO:0000259" key="2">
    <source>
        <dbReference type="Pfam" id="PF24742"/>
    </source>
</evidence>
<gene>
    <name evidence="3" type="ORF">KUDE01_012513</name>
</gene>
<feature type="compositionally biased region" description="Polar residues" evidence="1">
    <location>
        <begin position="457"/>
        <end position="476"/>
    </location>
</feature>
<feature type="domain" description="CUL7/CUL9 ARM-repeats" evidence="2">
    <location>
        <begin position="159"/>
        <end position="252"/>
    </location>
</feature>
<feature type="region of interest" description="Disordered" evidence="1">
    <location>
        <begin position="270"/>
        <end position="485"/>
    </location>
</feature>
<dbReference type="PANTHER" id="PTHR22771">
    <property type="entry name" value="CULLIN AND GALACTOSE-BINDING DOMAIN-CONTAINING"/>
    <property type="match status" value="1"/>
</dbReference>
<feature type="compositionally biased region" description="Polar residues" evidence="1">
    <location>
        <begin position="439"/>
        <end position="450"/>
    </location>
</feature>
<reference evidence="3" key="1">
    <citation type="submission" date="2023-04" db="EMBL/GenBank/DDBJ databases">
        <title>Chromosome-level genome of Chaenocephalus aceratus.</title>
        <authorList>
            <person name="Park H."/>
        </authorList>
    </citation>
    <scope>NUCLEOTIDE SEQUENCE</scope>
    <source>
        <strain evidence="3">DE</strain>
        <tissue evidence="3">Muscle</tissue>
    </source>
</reference>
<dbReference type="Proteomes" id="UP001228049">
    <property type="component" value="Unassembled WGS sequence"/>
</dbReference>
<dbReference type="Pfam" id="PF24742">
    <property type="entry name" value="ARM_CUL7_CUL9"/>
    <property type="match status" value="1"/>
</dbReference>
<feature type="compositionally biased region" description="Polar residues" evidence="1">
    <location>
        <begin position="342"/>
        <end position="368"/>
    </location>
</feature>
<feature type="compositionally biased region" description="Low complexity" evidence="1">
    <location>
        <begin position="379"/>
        <end position="390"/>
    </location>
</feature>
<dbReference type="InterPro" id="IPR056405">
    <property type="entry name" value="ARM_CUL7_CUL9"/>
</dbReference>
<dbReference type="AlphaFoldDB" id="A0AAD9FL88"/>
<evidence type="ECO:0000313" key="3">
    <source>
        <dbReference type="EMBL" id="KAK1905331.1"/>
    </source>
</evidence>
<proteinExistence type="predicted"/>
<sequence length="485" mass="53688">MGSVSKKAKKEVPAEETESELLSEYKSRLLQDGGQDKNSCRGDASHSTRDLVCCSLTLTHLLLTRFDWRVSFATEGGVKAVLSCMQEHASAPPVQRLALAVITGAGKHDLRCVGGAPPLSEAGSQMMLEIFSSIGSATAPGARGPLGALPDAIDLLLHSEGILNKFLDSYQEDELPWHRASSPASLHQRFISDREQFIRFLFRLASLNKDYAVVMCRLGTKEALLKALEKHSSNLLLVSELRELLTDCEKYACLYKKMTTSVLAGCIQTSTPPQRPLDQDQSSRPLDQYPSSETSRPVPVLRDLYTSTPPHRPLDQYQSSQTSRPGPVLKTSRQVPVPRDLYTSTPPHRPLDQSSETSRPVPPSQTSRPVPERPLYQYPPSQTSRPTSTPLNRPLDQYPPSRPLDQDQSSRPLDQYPSSETSRPVQSSETSIPVPPLQTLDQYPPSQTSRPGPVLKTSRQYPSPETSRQYQSSETSRPVPVLRDL</sequence>
<organism evidence="3 4">
    <name type="scientific">Dissostichus eleginoides</name>
    <name type="common">Patagonian toothfish</name>
    <name type="synonym">Dissostichus amissus</name>
    <dbReference type="NCBI Taxonomy" id="100907"/>
    <lineage>
        <taxon>Eukaryota</taxon>
        <taxon>Metazoa</taxon>
        <taxon>Chordata</taxon>
        <taxon>Craniata</taxon>
        <taxon>Vertebrata</taxon>
        <taxon>Euteleostomi</taxon>
        <taxon>Actinopterygii</taxon>
        <taxon>Neopterygii</taxon>
        <taxon>Teleostei</taxon>
        <taxon>Neoteleostei</taxon>
        <taxon>Acanthomorphata</taxon>
        <taxon>Eupercaria</taxon>
        <taxon>Perciformes</taxon>
        <taxon>Notothenioidei</taxon>
        <taxon>Nototheniidae</taxon>
        <taxon>Dissostichus</taxon>
    </lineage>
</organism>
<name>A0AAD9FL88_DISEL</name>